<feature type="signal peptide" evidence="1">
    <location>
        <begin position="1"/>
        <end position="38"/>
    </location>
</feature>
<feature type="chain" id="PRO_5043569776" evidence="1">
    <location>
        <begin position="39"/>
        <end position="422"/>
    </location>
</feature>
<sequence>MTFTQNSKQRRRQWLRRGSAAVALAAVLGGIAAPAALAAPTTAPTSATAATASATARGALISVTPLDTLGRDQVVATLTSFGVDAGTVRYGVNTYRLTYATVDPWGRPTTATGLLVLPRGGPHRLDLVSDTHGTLASRDDAPSGGAGYNRITPYVHASAGRAVAAPDYLGLGGGPGSHPYMDTRSSVTASVDMLKASRTAAGRLGRPVTRDVYATGFSQGGQVAMALGRELSRGRDGFRLRGLAPIAGPYDLTGTEIPGITDGRVAPVSAVFYLSYFLTAQNRLHPLYKDPSEVFRAPYAQAVEGLFDGTHREQDIVAALPATPQELLTPEWAENIRNPRGVLREVLEANDGACDWAPAAPVRLYTGAADTDVPLANSRACAADLARHGVRAKVVDQGPDADHFTTAVRSAPQAARWFDSLR</sequence>
<dbReference type="PIRSF" id="PIRSF029171">
    <property type="entry name" value="Esterase_LipA"/>
    <property type="match status" value="1"/>
</dbReference>
<dbReference type="EMBL" id="CP108264">
    <property type="protein sequence ID" value="WTU75230.1"/>
    <property type="molecule type" value="Genomic_DNA"/>
</dbReference>
<organism evidence="2">
    <name type="scientific">Streptomyces sp. NBC_00049</name>
    <dbReference type="NCBI Taxonomy" id="2903617"/>
    <lineage>
        <taxon>Bacteria</taxon>
        <taxon>Bacillati</taxon>
        <taxon>Actinomycetota</taxon>
        <taxon>Actinomycetes</taxon>
        <taxon>Kitasatosporales</taxon>
        <taxon>Streptomycetaceae</taxon>
        <taxon>Streptomyces</taxon>
    </lineage>
</organism>
<dbReference type="InterPro" id="IPR029058">
    <property type="entry name" value="AB_hydrolase_fold"/>
</dbReference>
<dbReference type="AlphaFoldDB" id="A0AAU2JTE6"/>
<dbReference type="InterPro" id="IPR005152">
    <property type="entry name" value="Lipase_secreted"/>
</dbReference>
<dbReference type="PANTHER" id="PTHR34853:SF1">
    <property type="entry name" value="LIPASE 5"/>
    <property type="match status" value="1"/>
</dbReference>
<dbReference type="PROSITE" id="PS51318">
    <property type="entry name" value="TAT"/>
    <property type="match status" value="1"/>
</dbReference>
<proteinExistence type="predicted"/>
<dbReference type="GO" id="GO:0016042">
    <property type="term" value="P:lipid catabolic process"/>
    <property type="evidence" value="ECO:0007669"/>
    <property type="project" value="InterPro"/>
</dbReference>
<protein>
    <submittedName>
        <fullName evidence="2">Alpha/beta hydrolase</fullName>
    </submittedName>
</protein>
<evidence type="ECO:0000256" key="1">
    <source>
        <dbReference type="SAM" id="SignalP"/>
    </source>
</evidence>
<accession>A0AAU2JTE6</accession>
<dbReference type="SUPFAM" id="SSF53474">
    <property type="entry name" value="alpha/beta-Hydrolases"/>
    <property type="match status" value="1"/>
</dbReference>
<dbReference type="Gene3D" id="3.40.50.1820">
    <property type="entry name" value="alpha/beta hydrolase"/>
    <property type="match status" value="1"/>
</dbReference>
<keyword evidence="1" id="KW-0732">Signal</keyword>
<keyword evidence="2" id="KW-0378">Hydrolase</keyword>
<dbReference type="Gene3D" id="1.10.260.160">
    <property type="match status" value="1"/>
</dbReference>
<evidence type="ECO:0000313" key="2">
    <source>
        <dbReference type="EMBL" id="WTU75230.1"/>
    </source>
</evidence>
<gene>
    <name evidence="2" type="ORF">OG327_18945</name>
</gene>
<reference evidence="2" key="1">
    <citation type="submission" date="2022-10" db="EMBL/GenBank/DDBJ databases">
        <title>The complete genomes of actinobacterial strains from the NBC collection.</title>
        <authorList>
            <person name="Joergensen T.S."/>
            <person name="Alvarez Arevalo M."/>
            <person name="Sterndorff E.B."/>
            <person name="Faurdal D."/>
            <person name="Vuksanovic O."/>
            <person name="Mourched A.-S."/>
            <person name="Charusanti P."/>
            <person name="Shaw S."/>
            <person name="Blin K."/>
            <person name="Weber T."/>
        </authorList>
    </citation>
    <scope>NUCLEOTIDE SEQUENCE</scope>
    <source>
        <strain evidence="2">NBC_00049</strain>
    </source>
</reference>
<name>A0AAU2JTE6_9ACTN</name>
<dbReference type="PANTHER" id="PTHR34853">
    <property type="match status" value="1"/>
</dbReference>
<dbReference type="InterPro" id="IPR006311">
    <property type="entry name" value="TAT_signal"/>
</dbReference>
<dbReference type="GO" id="GO:0004806">
    <property type="term" value="F:triacylglycerol lipase activity"/>
    <property type="evidence" value="ECO:0007669"/>
    <property type="project" value="InterPro"/>
</dbReference>